<evidence type="ECO:0000256" key="3">
    <source>
        <dbReference type="ARBA" id="ARBA00022692"/>
    </source>
</evidence>
<feature type="transmembrane region" description="Helical" evidence="6">
    <location>
        <begin position="96"/>
        <end position="116"/>
    </location>
</feature>
<evidence type="ECO:0000256" key="6">
    <source>
        <dbReference type="SAM" id="Phobius"/>
    </source>
</evidence>
<evidence type="ECO:0000256" key="2">
    <source>
        <dbReference type="ARBA" id="ARBA00006528"/>
    </source>
</evidence>
<feature type="transmembrane region" description="Helical" evidence="6">
    <location>
        <begin position="39"/>
        <end position="63"/>
    </location>
</feature>
<comment type="similarity">
    <text evidence="2">Belongs to the bile acid:sodium symporter (BASS) (TC 2.A.28) family.</text>
</comment>
<organism evidence="7">
    <name type="scientific">Ostreococcus tauri</name>
    <name type="common">Marine green alga</name>
    <dbReference type="NCBI Taxonomy" id="70448"/>
    <lineage>
        <taxon>Eukaryota</taxon>
        <taxon>Viridiplantae</taxon>
        <taxon>Chlorophyta</taxon>
        <taxon>Mamiellophyceae</taxon>
        <taxon>Mamiellales</taxon>
        <taxon>Bathycoccaceae</taxon>
        <taxon>Ostreococcus</taxon>
    </lineage>
</organism>
<dbReference type="GO" id="GO:0009941">
    <property type="term" value="C:chloroplast envelope"/>
    <property type="evidence" value="ECO:0007669"/>
    <property type="project" value="UniProtKB-ARBA"/>
</dbReference>
<dbReference type="PANTHER" id="PTHR10361:SF28">
    <property type="entry name" value="P3 PROTEIN-RELATED"/>
    <property type="match status" value="1"/>
</dbReference>
<evidence type="ECO:0000256" key="1">
    <source>
        <dbReference type="ARBA" id="ARBA00004141"/>
    </source>
</evidence>
<dbReference type="Proteomes" id="UP000195557">
    <property type="component" value="Unassembled WGS sequence"/>
</dbReference>
<accession>A0A1Y5IGL0</accession>
<feature type="transmembrane region" description="Helical" evidence="6">
    <location>
        <begin position="198"/>
        <end position="218"/>
    </location>
</feature>
<dbReference type="InterPro" id="IPR038770">
    <property type="entry name" value="Na+/solute_symporter_sf"/>
</dbReference>
<comment type="subcellular location">
    <subcellularLocation>
        <location evidence="1">Membrane</location>
        <topology evidence="1">Multi-pass membrane protein</topology>
    </subcellularLocation>
</comment>
<evidence type="ECO:0000313" key="7">
    <source>
        <dbReference type="EMBL" id="OUS46252.1"/>
    </source>
</evidence>
<feature type="transmembrane region" description="Helical" evidence="6">
    <location>
        <begin position="136"/>
        <end position="157"/>
    </location>
</feature>
<feature type="transmembrane region" description="Helical" evidence="6">
    <location>
        <begin position="6"/>
        <end position="27"/>
    </location>
</feature>
<reference evidence="7" key="1">
    <citation type="submission" date="2017-04" db="EMBL/GenBank/DDBJ databases">
        <title>Population genomics of picophytoplankton unveils novel chromosome hypervariability.</title>
        <authorList>
            <consortium name="DOE Joint Genome Institute"/>
            <person name="Blanc-Mathieu R."/>
            <person name="Krasovec M."/>
            <person name="Hebrard M."/>
            <person name="Yau S."/>
            <person name="Desgranges E."/>
            <person name="Martin J."/>
            <person name="Schackwitz W."/>
            <person name="Kuo A."/>
            <person name="Salin G."/>
            <person name="Donnadieu C."/>
            <person name="Desdevises Y."/>
            <person name="Sanchez-Ferandin S."/>
            <person name="Moreau H."/>
            <person name="Rivals E."/>
            <person name="Grigoriev I.V."/>
            <person name="Grimsley N."/>
            <person name="Eyre-Walker A."/>
            <person name="Piganeau G."/>
        </authorList>
    </citation>
    <scope>NUCLEOTIDE SEQUENCE [LARGE SCALE GENOMIC DNA]</scope>
    <source>
        <strain evidence="7">RCC 1115</strain>
    </source>
</reference>
<dbReference type="InterPro" id="IPR002657">
    <property type="entry name" value="BilAc:Na_symport/Acr3"/>
</dbReference>
<keyword evidence="4 6" id="KW-1133">Transmembrane helix</keyword>
<name>A0A1Y5IGL0_OSTTA</name>
<keyword evidence="5 6" id="KW-0472">Membrane</keyword>
<dbReference type="AlphaFoldDB" id="A0A1Y5IGL0"/>
<protein>
    <submittedName>
        <fullName evidence="7">Sodium bile acid symporter family-domain-containing protein</fullName>
    </submittedName>
</protein>
<gene>
    <name evidence="7" type="ORF">BE221DRAFT_205733</name>
</gene>
<dbReference type="Gene3D" id="1.20.1530.20">
    <property type="match status" value="1"/>
</dbReference>
<dbReference type="EMBL" id="KZ155784">
    <property type="protein sequence ID" value="OUS46252.1"/>
    <property type="molecule type" value="Genomic_DNA"/>
</dbReference>
<keyword evidence="3 6" id="KW-0812">Transmembrane</keyword>
<dbReference type="GO" id="GO:0016020">
    <property type="term" value="C:membrane"/>
    <property type="evidence" value="ECO:0007669"/>
    <property type="project" value="UniProtKB-SubCell"/>
</dbReference>
<dbReference type="InterPro" id="IPR004710">
    <property type="entry name" value="Bilac:Na_transpt"/>
</dbReference>
<evidence type="ECO:0000256" key="4">
    <source>
        <dbReference type="ARBA" id="ARBA00022989"/>
    </source>
</evidence>
<dbReference type="PANTHER" id="PTHR10361">
    <property type="entry name" value="SODIUM-BILE ACID COTRANSPORTER"/>
    <property type="match status" value="1"/>
</dbReference>
<dbReference type="Pfam" id="PF01758">
    <property type="entry name" value="SBF"/>
    <property type="match status" value="1"/>
</dbReference>
<feature type="transmembrane region" description="Helical" evidence="6">
    <location>
        <begin position="169"/>
        <end position="186"/>
    </location>
</feature>
<feature type="transmembrane region" description="Helical" evidence="6">
    <location>
        <begin position="230"/>
        <end position="252"/>
    </location>
</feature>
<evidence type="ECO:0000256" key="5">
    <source>
        <dbReference type="ARBA" id="ARBA00023136"/>
    </source>
</evidence>
<sequence>MSLGSWGAIVGNVLLFGLVVGLAATVEREAFVRSMKSRALVVGAFAQFAFLPLVGFGCAKAFFADDPALGIPLIITTSSPGGSYSNWWTSLFNGDLSLSVAMTTVSSIASVGFLPLNLYMYTEGAYPHEAKIKVKWAGLFVSIGVVIGAIVSGLFIGTRWPRSRKTLNVAGNMFGVLLVLLGFFFSSNSSAPIWSRGWKFYIGLMIPCFAGMIVSLIWARILQLERPQALAVAIEVVYQNTAIALAVILSSFSNDTSCTNVASNDCDVVGIAAGVPTFYQLIQILSLGVLCVTSWRLGWTYAPVGTPLLKALTTNFQPSTHVEYRQDQIDQSTSAQDLELARSGQGVEMSADVREHVAPA</sequence>
<dbReference type="eggNOG" id="KOG2718">
    <property type="taxonomic scope" value="Eukaryota"/>
</dbReference>
<feature type="transmembrane region" description="Helical" evidence="6">
    <location>
        <begin position="69"/>
        <end position="89"/>
    </location>
</feature>
<proteinExistence type="inferred from homology"/>